<name>A0AA39L5P7_SARSR</name>
<dbReference type="SUPFAM" id="SSF56801">
    <property type="entry name" value="Acetyl-CoA synthetase-like"/>
    <property type="match status" value="1"/>
</dbReference>
<accession>A0AA39L5P7</accession>
<dbReference type="PANTHER" id="PTHR24096:SF149">
    <property type="entry name" value="AMP-BINDING DOMAIN-CONTAINING PROTEIN-RELATED"/>
    <property type="match status" value="1"/>
</dbReference>
<dbReference type="InterPro" id="IPR000873">
    <property type="entry name" value="AMP-dep_synth/lig_dom"/>
</dbReference>
<dbReference type="Gene3D" id="3.30.300.30">
    <property type="match status" value="1"/>
</dbReference>
<dbReference type="InterPro" id="IPR025110">
    <property type="entry name" value="AMP-bd_C"/>
</dbReference>
<gene>
    <name evidence="5" type="ORF">NLU13_6666</name>
</gene>
<protein>
    <submittedName>
        <fullName evidence="5">Uncharacterized protein</fullName>
    </submittedName>
</protein>
<evidence type="ECO:0000256" key="2">
    <source>
        <dbReference type="ARBA" id="ARBA00022598"/>
    </source>
</evidence>
<comment type="caution">
    <text evidence="5">The sequence shown here is derived from an EMBL/GenBank/DDBJ whole genome shotgun (WGS) entry which is preliminary data.</text>
</comment>
<evidence type="ECO:0000259" key="3">
    <source>
        <dbReference type="Pfam" id="PF00501"/>
    </source>
</evidence>
<dbReference type="GO" id="GO:0019748">
    <property type="term" value="P:secondary metabolic process"/>
    <property type="evidence" value="ECO:0007669"/>
    <property type="project" value="TreeGrafter"/>
</dbReference>
<dbReference type="Gene3D" id="3.40.50.12780">
    <property type="entry name" value="N-terminal domain of ligase-like"/>
    <property type="match status" value="1"/>
</dbReference>
<evidence type="ECO:0000313" key="5">
    <source>
        <dbReference type="EMBL" id="KAK0385486.1"/>
    </source>
</evidence>
<dbReference type="Pfam" id="PF00501">
    <property type="entry name" value="AMP-binding"/>
    <property type="match status" value="1"/>
</dbReference>
<feature type="domain" description="AMP-binding enzyme C-terminal" evidence="4">
    <location>
        <begin position="453"/>
        <end position="530"/>
    </location>
</feature>
<dbReference type="InterPro" id="IPR020845">
    <property type="entry name" value="AMP-binding_CS"/>
</dbReference>
<dbReference type="FunFam" id="3.30.300.30:FF:000007">
    <property type="entry name" value="4-coumarate--CoA ligase 2"/>
    <property type="match status" value="1"/>
</dbReference>
<comment type="similarity">
    <text evidence="1">Belongs to the ATP-dependent AMP-binding enzyme family.</text>
</comment>
<sequence length="543" mass="58945">MIYSSKRVELPYVDILTLLYDSKLAKTTEETPLHAEARDPDRVITKAHARKLTKSFAHFLRNHYGIGATGAGKDVVVGVSLGQSALACFFHGVLAAGGVYSAASPAATASELARQLRDGGARVLTCSKELQSVALKAAAEAGLPPSNVIILESYPEITLSNGDRSRVCDFRQSLDWELVTDPKALANRTACLVYSSGTTGLPKGVRLSHLNLVAETYLVSVLTRPTSDEWEKDGWEGRTIGHLPTAHIAGIQGYFINPMFEGHIVYWMPSFNFEQFVKYCATLKITGMFSVPPIWMAIAKHPSVKDQFRHLRSAISGAAPLSTEIQAAVGDKIDGDLRQTWGLTENGGSATYAPPDRTDTLGSLGQLLPNVEMRLVDEDGKDVPPGQPGEAWLRGPIVAMGYHNNDEANRLTFTSDGWMKTGDILRVEKDLVYVVDRKKEMIKYKGLQVAPAELEGVLASHPGVGDAAVVGILSGGNEVPKAYVVRAPGAADKVSAEALMQYVKERVAPYKQLRGGVEFLDVIPRSPSGKILRRKLRELQAKL</sequence>
<reference evidence="5" key="1">
    <citation type="submission" date="2022-10" db="EMBL/GenBank/DDBJ databases">
        <title>Determination and structural analysis of whole genome sequence of Sarocladium strictum F4-1.</title>
        <authorList>
            <person name="Hu L."/>
            <person name="Jiang Y."/>
        </authorList>
    </citation>
    <scope>NUCLEOTIDE SEQUENCE</scope>
    <source>
        <strain evidence="5">F4-1</strain>
    </source>
</reference>
<keyword evidence="6" id="KW-1185">Reference proteome</keyword>
<dbReference type="AlphaFoldDB" id="A0AA39L5P7"/>
<dbReference type="InterPro" id="IPR045851">
    <property type="entry name" value="AMP-bd_C_sf"/>
</dbReference>
<dbReference type="PROSITE" id="PS00455">
    <property type="entry name" value="AMP_BINDING"/>
    <property type="match status" value="1"/>
</dbReference>
<organism evidence="5 6">
    <name type="scientific">Sarocladium strictum</name>
    <name type="common">Black bundle disease fungus</name>
    <name type="synonym">Acremonium strictum</name>
    <dbReference type="NCBI Taxonomy" id="5046"/>
    <lineage>
        <taxon>Eukaryota</taxon>
        <taxon>Fungi</taxon>
        <taxon>Dikarya</taxon>
        <taxon>Ascomycota</taxon>
        <taxon>Pezizomycotina</taxon>
        <taxon>Sordariomycetes</taxon>
        <taxon>Hypocreomycetidae</taxon>
        <taxon>Hypocreales</taxon>
        <taxon>Sarocladiaceae</taxon>
        <taxon>Sarocladium</taxon>
    </lineage>
</organism>
<dbReference type="PANTHER" id="PTHR24096">
    <property type="entry name" value="LONG-CHAIN-FATTY-ACID--COA LIGASE"/>
    <property type="match status" value="1"/>
</dbReference>
<dbReference type="InterPro" id="IPR042099">
    <property type="entry name" value="ANL_N_sf"/>
</dbReference>
<dbReference type="GO" id="GO:0016405">
    <property type="term" value="F:CoA-ligase activity"/>
    <property type="evidence" value="ECO:0007669"/>
    <property type="project" value="TreeGrafter"/>
</dbReference>
<proteinExistence type="inferred from homology"/>
<keyword evidence="2" id="KW-0436">Ligase</keyword>
<evidence type="ECO:0000313" key="6">
    <source>
        <dbReference type="Proteomes" id="UP001175261"/>
    </source>
</evidence>
<dbReference type="EMBL" id="JAPDFR010000006">
    <property type="protein sequence ID" value="KAK0385486.1"/>
    <property type="molecule type" value="Genomic_DNA"/>
</dbReference>
<feature type="domain" description="AMP-dependent synthetase/ligase" evidence="3">
    <location>
        <begin position="29"/>
        <end position="403"/>
    </location>
</feature>
<evidence type="ECO:0000256" key="1">
    <source>
        <dbReference type="ARBA" id="ARBA00006432"/>
    </source>
</evidence>
<evidence type="ECO:0000259" key="4">
    <source>
        <dbReference type="Pfam" id="PF13193"/>
    </source>
</evidence>
<dbReference type="Pfam" id="PF13193">
    <property type="entry name" value="AMP-binding_C"/>
    <property type="match status" value="1"/>
</dbReference>
<dbReference type="Proteomes" id="UP001175261">
    <property type="component" value="Unassembled WGS sequence"/>
</dbReference>